<name>A0A2T4LQ29_9STAP</name>
<dbReference type="AlphaFoldDB" id="A0A2T4LQ29"/>
<sequence length="104" mass="12035">MNYSKKLEETVEYADLGNKIQSCMDYLATEIEAVEQTREWAIKNNEFRLQQEINNAWKSHYVALSILKSVREDNERMNDEIVMIVKNEQEKSASVMSANGTDNA</sequence>
<proteinExistence type="predicted"/>
<protein>
    <recommendedName>
        <fullName evidence="3">Phage protein</fullName>
    </recommendedName>
</protein>
<evidence type="ECO:0000313" key="1">
    <source>
        <dbReference type="EMBL" id="PTF64767.1"/>
    </source>
</evidence>
<dbReference type="RefSeq" id="WP_107523681.1">
    <property type="nucleotide sequence ID" value="NZ_PYZR01000162.1"/>
</dbReference>
<organism evidence="1 2">
    <name type="scientific">Staphylococcus cohnii</name>
    <dbReference type="NCBI Taxonomy" id="29382"/>
    <lineage>
        <taxon>Bacteria</taxon>
        <taxon>Bacillati</taxon>
        <taxon>Bacillota</taxon>
        <taxon>Bacilli</taxon>
        <taxon>Bacillales</taxon>
        <taxon>Staphylococcaceae</taxon>
        <taxon>Staphylococcus</taxon>
        <taxon>Staphylococcus cohnii species complex</taxon>
    </lineage>
</organism>
<dbReference type="Proteomes" id="UP000241208">
    <property type="component" value="Unassembled WGS sequence"/>
</dbReference>
<evidence type="ECO:0000313" key="2">
    <source>
        <dbReference type="Proteomes" id="UP000241208"/>
    </source>
</evidence>
<comment type="caution">
    <text evidence="1">The sequence shown here is derived from an EMBL/GenBank/DDBJ whole genome shotgun (WGS) entry which is preliminary data.</text>
</comment>
<gene>
    <name evidence="1" type="ORF">BUY34_11160</name>
</gene>
<accession>A0A2T4LQ29</accession>
<dbReference type="EMBL" id="PYZR01000162">
    <property type="protein sequence ID" value="PTF64767.1"/>
    <property type="molecule type" value="Genomic_DNA"/>
</dbReference>
<reference evidence="1 2" key="1">
    <citation type="journal article" date="2016" name="Front. Microbiol.">
        <title>Comprehensive Phylogenetic Analysis of Bovine Non-aureus Staphylococci Species Based on Whole-Genome Sequencing.</title>
        <authorList>
            <person name="Naushad S."/>
            <person name="Barkema H.W."/>
            <person name="Luby C."/>
            <person name="Condas L.A."/>
            <person name="Nobrega D.B."/>
            <person name="Carson D.A."/>
            <person name="De Buck J."/>
        </authorList>
    </citation>
    <scope>NUCLEOTIDE SEQUENCE [LARGE SCALE GENOMIC DNA]</scope>
    <source>
        <strain evidence="1 2">SNUC 3829</strain>
    </source>
</reference>
<evidence type="ECO:0008006" key="3">
    <source>
        <dbReference type="Google" id="ProtNLM"/>
    </source>
</evidence>